<gene>
    <name evidence="1" type="ORF">MW7_001850</name>
</gene>
<accession>A0ACD3STN7</accession>
<dbReference type="Proteomes" id="UP000004277">
    <property type="component" value="Unassembled WGS sequence"/>
</dbReference>
<evidence type="ECO:0000313" key="2">
    <source>
        <dbReference type="Proteomes" id="UP000004277"/>
    </source>
</evidence>
<reference evidence="1" key="1">
    <citation type="submission" date="2019-05" db="EMBL/GenBank/DDBJ databases">
        <title>Revised genome assembly of Burkholderiaceae (previously Ralstonia) sp. PBA.</title>
        <authorList>
            <person name="Gan H.M."/>
        </authorList>
    </citation>
    <scope>NUCLEOTIDE SEQUENCE</scope>
    <source>
        <strain evidence="1">PBA</strain>
    </source>
</reference>
<organism evidence="1 2">
    <name type="scientific">Imbroritus primus</name>
    <dbReference type="NCBI Taxonomy" id="3058603"/>
    <lineage>
        <taxon>Bacteria</taxon>
        <taxon>Pseudomonadati</taxon>
        <taxon>Pseudomonadota</taxon>
        <taxon>Betaproteobacteria</taxon>
        <taxon>Burkholderiales</taxon>
        <taxon>Burkholderiaceae</taxon>
        <taxon>Imbroritus</taxon>
    </lineage>
</organism>
<evidence type="ECO:0000313" key="1">
    <source>
        <dbReference type="EMBL" id="TMS59629.1"/>
    </source>
</evidence>
<sequence>MSSKRQWATALVGVLLPIAAASQEVIGQDPRVPELMRQIERQSTLIQALENRLNELEMRQTRGRGTDGPMLAQAGGDSRTPEVTIGSEARDTQQQARVQSKDLIYQTEHAPLFERRFTIDAGFSYSYYDRRRLALSGFLALDAIFLGTINLDQTKSSTLTWDVTGRYGLTDRLSIDANVPFVYRNSSFFSGGAGGAATVVSEASKSSTNIGDVSVGLYYQLIKEAAGVPDVVASLRVRAPTGKAPFGIKLVQADATNTNLNIEESLPTGNGVWSGTLGLSFLKTYDPIVLFASLGYTYNKPQSFSDISSVQGVVTPGRVKLGDSINVGGGLAIALNDRTALSMAYSNVFSRATKVTTATGTQSVIGSKTNAATMTFGLNHVLTKNLSISASLALGMTPDAPNYVFGLRFPYTF</sequence>
<keyword evidence="2" id="KW-1185">Reference proteome</keyword>
<dbReference type="EMBL" id="AKCV02000006">
    <property type="protein sequence ID" value="TMS59629.1"/>
    <property type="molecule type" value="Genomic_DNA"/>
</dbReference>
<protein>
    <submittedName>
        <fullName evidence="1">Transporter</fullName>
    </submittedName>
</protein>
<proteinExistence type="predicted"/>
<comment type="caution">
    <text evidence="1">The sequence shown here is derived from an EMBL/GenBank/DDBJ whole genome shotgun (WGS) entry which is preliminary data.</text>
</comment>
<name>A0ACD3STN7_9BURK</name>